<proteinExistence type="predicted"/>
<dbReference type="EMBL" id="HBIN01011232">
    <property type="protein sequence ID" value="CAE0438162.1"/>
    <property type="molecule type" value="Transcribed_RNA"/>
</dbReference>
<organism evidence="1">
    <name type="scientific">Aplanochytrium stocchinoi</name>
    <dbReference type="NCBI Taxonomy" id="215587"/>
    <lineage>
        <taxon>Eukaryota</taxon>
        <taxon>Sar</taxon>
        <taxon>Stramenopiles</taxon>
        <taxon>Bigyra</taxon>
        <taxon>Labyrinthulomycetes</taxon>
        <taxon>Thraustochytrida</taxon>
        <taxon>Thraustochytriidae</taxon>
        <taxon>Aplanochytrium</taxon>
    </lineage>
</organism>
<dbReference type="AlphaFoldDB" id="A0A6S8DE84"/>
<protein>
    <submittedName>
        <fullName evidence="1">Uncharacterized protein</fullName>
    </submittedName>
</protein>
<reference evidence="1" key="1">
    <citation type="submission" date="2021-01" db="EMBL/GenBank/DDBJ databases">
        <authorList>
            <person name="Corre E."/>
            <person name="Pelletier E."/>
            <person name="Niang G."/>
            <person name="Scheremetjew M."/>
            <person name="Finn R."/>
            <person name="Kale V."/>
            <person name="Holt S."/>
            <person name="Cochrane G."/>
            <person name="Meng A."/>
            <person name="Brown T."/>
            <person name="Cohen L."/>
        </authorList>
    </citation>
    <scope>NUCLEOTIDE SEQUENCE</scope>
    <source>
        <strain evidence="1">GSBS06</strain>
    </source>
</reference>
<sequence>MKGLRDSGTFPFNRHVLTDLAVVKQGDRVRQLTNTASGTWIHEQITDLENTPSTTPKEMAKIKFDELSKKKPRLGPNLILYDEGTPNRLSKARNNLIHNIERLKEQMEPDLRLKRIQIKEDFDNTVKTQEAEYSAAVKKLTTEKKQKCDEALAKYHIELNKIQAYECYIEEVEQRTAVQFEDLENARKLIANALDQTE</sequence>
<evidence type="ECO:0000313" key="2">
    <source>
        <dbReference type="EMBL" id="CAE0438162.1"/>
    </source>
</evidence>
<gene>
    <name evidence="1" type="ORF">ASTO00021_LOCUS8398</name>
    <name evidence="2" type="ORF">ASTO00021_LOCUS8410</name>
</gene>
<name>A0A6S8DE84_9STRA</name>
<evidence type="ECO:0000313" key="1">
    <source>
        <dbReference type="EMBL" id="CAE0438150.1"/>
    </source>
</evidence>
<accession>A0A6S8DE84</accession>
<dbReference type="EMBL" id="HBIN01011216">
    <property type="protein sequence ID" value="CAE0438150.1"/>
    <property type="molecule type" value="Transcribed_RNA"/>
</dbReference>